<gene>
    <name evidence="2" type="ORF">ABVK50_18860</name>
</gene>
<organism evidence="2">
    <name type="scientific">Mesorhizobium sp. WSM2240</name>
    <dbReference type="NCBI Taxonomy" id="3228851"/>
    <lineage>
        <taxon>Bacteria</taxon>
        <taxon>Pseudomonadati</taxon>
        <taxon>Pseudomonadota</taxon>
        <taxon>Alphaproteobacteria</taxon>
        <taxon>Hyphomicrobiales</taxon>
        <taxon>Phyllobacteriaceae</taxon>
        <taxon>Mesorhizobium</taxon>
    </lineage>
</organism>
<evidence type="ECO:0000313" key="2">
    <source>
        <dbReference type="EMBL" id="XCG47330.1"/>
    </source>
</evidence>
<protein>
    <recommendedName>
        <fullName evidence="3">Transposase</fullName>
    </recommendedName>
</protein>
<feature type="region of interest" description="Disordered" evidence="1">
    <location>
        <begin position="202"/>
        <end position="235"/>
    </location>
</feature>
<dbReference type="AlphaFoldDB" id="A0AAU8CLW2"/>
<accession>A0AAU8CLW2</accession>
<dbReference type="RefSeq" id="WP_353645118.1">
    <property type="nucleotide sequence ID" value="NZ_CP159253.1"/>
</dbReference>
<evidence type="ECO:0008006" key="3">
    <source>
        <dbReference type="Google" id="ProtNLM"/>
    </source>
</evidence>
<dbReference type="EMBL" id="CP159253">
    <property type="protein sequence ID" value="XCG47330.1"/>
    <property type="molecule type" value="Genomic_DNA"/>
</dbReference>
<name>A0AAU8CLW2_9HYPH</name>
<proteinExistence type="predicted"/>
<reference evidence="2" key="1">
    <citation type="submission" date="2024-06" db="EMBL/GenBank/DDBJ databases">
        <title>Mesorhizobium karijinii sp. nov., a symbiont of the iconic Swainsona formosa from arid Australia.</title>
        <authorList>
            <person name="Hill Y.J."/>
            <person name="Watkin E.L.J."/>
            <person name="O'Hara G.W."/>
            <person name="Terpolilli J."/>
            <person name="Tye M.L."/>
            <person name="Kohlmeier M.G."/>
        </authorList>
    </citation>
    <scope>NUCLEOTIDE SEQUENCE</scope>
    <source>
        <strain evidence="2">WSM2240</strain>
    </source>
</reference>
<feature type="compositionally biased region" description="Basic and acidic residues" evidence="1">
    <location>
        <begin position="202"/>
        <end position="217"/>
    </location>
</feature>
<evidence type="ECO:0000256" key="1">
    <source>
        <dbReference type="SAM" id="MobiDB-lite"/>
    </source>
</evidence>
<feature type="region of interest" description="Disordered" evidence="1">
    <location>
        <begin position="15"/>
        <end position="35"/>
    </location>
</feature>
<sequence>MFEIDAGVDKADAWPHSGKVHVRRPPDKRPGKAGPAGAPGFLLWAIVMIEIRFDRRPCIDQAPTSVGKRKPGRDAEARQAVTDEIDFLVGDDLEAEVFRGCQIISCRHRDEFVGRIHRQWRRRGGAPGLPSRRARKNPIEEIAESGDIPAAQTTQAVATIATTASISTRAASTTTTIIIIIIIIIGMRHRCQRQIVDNRRETGDGDRLAEQKKHGQEDTEEELGHGAISPGSANRLRRSQISKTAKLTAMSATYISKNTTPSAIAARGRFRPDNGSRRPIFRLEEKKVIAAP</sequence>